<keyword evidence="1" id="KW-0732">Signal</keyword>
<accession>A0ABX0ZM08</accession>
<dbReference type="SUPFAM" id="SSF56973">
    <property type="entry name" value="Aerolisin/ETX pore-forming domain"/>
    <property type="match status" value="1"/>
</dbReference>
<keyword evidence="3" id="KW-1185">Reference proteome</keyword>
<evidence type="ECO:0000313" key="3">
    <source>
        <dbReference type="Proteomes" id="UP000734511"/>
    </source>
</evidence>
<sequence length="219" mass="22400">MNLTVAGRRGAMPAALLLTLGLTAVGVGTAGSAHADAVPPPPASSACNPAVDSAYYDVTTAVTPVVTDFLAVNVGDGTTGQRTETLTQVNSVSTTVNNSLEISASAGPVFVKVEAKVGFSVSDTTSSTSTTTVTTTWNFTKAGYYGLYRGTRKVTGTYVKYICAQTGPATGVWMNALPGGYGTYTTFETPEIGTVVHNCAALEPAGTVRRAAQDRLGAC</sequence>
<evidence type="ECO:0000256" key="1">
    <source>
        <dbReference type="SAM" id="SignalP"/>
    </source>
</evidence>
<dbReference type="RefSeq" id="WP_167983183.1">
    <property type="nucleotide sequence ID" value="NZ_JAATEJ010000008.1"/>
</dbReference>
<evidence type="ECO:0008006" key="4">
    <source>
        <dbReference type="Google" id="ProtNLM"/>
    </source>
</evidence>
<protein>
    <recommendedName>
        <fullName evidence="4">Secreted protein</fullName>
    </recommendedName>
</protein>
<dbReference type="Proteomes" id="UP000734511">
    <property type="component" value="Unassembled WGS sequence"/>
</dbReference>
<gene>
    <name evidence="2" type="ORF">HCN08_13035</name>
</gene>
<organism evidence="2 3">
    <name type="scientific">Actinacidiphila epipremni</name>
    <dbReference type="NCBI Taxonomy" id="2053013"/>
    <lineage>
        <taxon>Bacteria</taxon>
        <taxon>Bacillati</taxon>
        <taxon>Actinomycetota</taxon>
        <taxon>Actinomycetes</taxon>
        <taxon>Kitasatosporales</taxon>
        <taxon>Streptomycetaceae</taxon>
        <taxon>Actinacidiphila</taxon>
    </lineage>
</organism>
<comment type="caution">
    <text evidence="2">The sequence shown here is derived from an EMBL/GenBank/DDBJ whole genome shotgun (WGS) entry which is preliminary data.</text>
</comment>
<evidence type="ECO:0000313" key="2">
    <source>
        <dbReference type="EMBL" id="NJP44316.1"/>
    </source>
</evidence>
<feature type="chain" id="PRO_5045264012" description="Secreted protein" evidence="1">
    <location>
        <begin position="36"/>
        <end position="219"/>
    </location>
</feature>
<feature type="signal peptide" evidence="1">
    <location>
        <begin position="1"/>
        <end position="35"/>
    </location>
</feature>
<name>A0ABX0ZM08_9ACTN</name>
<dbReference type="EMBL" id="JAATEJ010000008">
    <property type="protein sequence ID" value="NJP44316.1"/>
    <property type="molecule type" value="Genomic_DNA"/>
</dbReference>
<proteinExistence type="predicted"/>
<reference evidence="2 3" key="1">
    <citation type="submission" date="2020-03" db="EMBL/GenBank/DDBJ databases">
        <title>WGS of actinomycetes isolated from Thailand.</title>
        <authorList>
            <person name="Thawai C."/>
        </authorList>
    </citation>
    <scope>NUCLEOTIDE SEQUENCE [LARGE SCALE GENOMIC DNA]</scope>
    <source>
        <strain evidence="2 3">PRB2-1</strain>
    </source>
</reference>